<dbReference type="InterPro" id="IPR038260">
    <property type="entry name" value="Vps53_C_sf"/>
</dbReference>
<dbReference type="GO" id="GO:0000938">
    <property type="term" value="C:GARP complex"/>
    <property type="evidence" value="ECO:0007669"/>
    <property type="project" value="InterPro"/>
</dbReference>
<dbReference type="PANTHER" id="PTHR12820">
    <property type="entry name" value="VACUOLAR SORTING PROTEIN 53"/>
    <property type="match status" value="1"/>
</dbReference>
<dbReference type="Pfam" id="PF16854">
    <property type="entry name" value="VPS53_C"/>
    <property type="match status" value="1"/>
</dbReference>
<dbReference type="Gene3D" id="1.10.357.110">
    <property type="entry name" value="Vacuolar protein sorting-associated protein 53, C-terminus"/>
    <property type="match status" value="1"/>
</dbReference>
<dbReference type="InterPro" id="IPR039766">
    <property type="entry name" value="Vps53"/>
</dbReference>
<feature type="region of interest" description="Disordered" evidence="7">
    <location>
        <begin position="397"/>
        <end position="433"/>
    </location>
</feature>
<feature type="domain" description="Vps53 N-terminal" evidence="8">
    <location>
        <begin position="34"/>
        <end position="396"/>
    </location>
</feature>
<feature type="compositionally biased region" description="Polar residues" evidence="7">
    <location>
        <begin position="404"/>
        <end position="424"/>
    </location>
</feature>
<evidence type="ECO:0000256" key="1">
    <source>
        <dbReference type="ARBA" id="ARBA00004150"/>
    </source>
</evidence>
<dbReference type="EMBL" id="KV417480">
    <property type="protein sequence ID" value="KZP34522.1"/>
    <property type="molecule type" value="Genomic_DNA"/>
</dbReference>
<comment type="subcellular location">
    <subcellularLocation>
        <location evidence="2">Endosome membrane</location>
        <topology evidence="2">Peripheral membrane protein</topology>
    </subcellularLocation>
    <subcellularLocation>
        <location evidence="1">Golgi apparatus</location>
        <location evidence="1">trans-Golgi network membrane</location>
        <topology evidence="1">Peripheral membrane protein</topology>
    </subcellularLocation>
</comment>
<dbReference type="Proteomes" id="UP000076532">
    <property type="component" value="Unassembled WGS sequence"/>
</dbReference>
<dbReference type="STRING" id="436010.A0A166X8D4"/>
<dbReference type="GO" id="GO:0010008">
    <property type="term" value="C:endosome membrane"/>
    <property type="evidence" value="ECO:0007669"/>
    <property type="project" value="UniProtKB-SubCell"/>
</dbReference>
<gene>
    <name evidence="10" type="ORF">FIBSPDRAFT_924022</name>
</gene>
<keyword evidence="5" id="KW-0333">Golgi apparatus</keyword>
<dbReference type="Pfam" id="PF04100">
    <property type="entry name" value="Vps53_N"/>
    <property type="match status" value="1"/>
</dbReference>
<evidence type="ECO:0000259" key="9">
    <source>
        <dbReference type="Pfam" id="PF16854"/>
    </source>
</evidence>
<protein>
    <submittedName>
        <fullName evidence="10">Uncharacterized protein</fullName>
    </submittedName>
</protein>
<comment type="similarity">
    <text evidence="3">Belongs to the VPS53 family.</text>
</comment>
<feature type="domain" description="Vps53 C-terminal" evidence="9">
    <location>
        <begin position="650"/>
        <end position="729"/>
    </location>
</feature>
<dbReference type="AlphaFoldDB" id="A0A166X8D4"/>
<keyword evidence="11" id="KW-1185">Reference proteome</keyword>
<evidence type="ECO:0000256" key="7">
    <source>
        <dbReference type="SAM" id="MobiDB-lite"/>
    </source>
</evidence>
<evidence type="ECO:0000256" key="6">
    <source>
        <dbReference type="ARBA" id="ARBA00023136"/>
    </source>
</evidence>
<organism evidence="10 11">
    <name type="scientific">Athelia psychrophila</name>
    <dbReference type="NCBI Taxonomy" id="1759441"/>
    <lineage>
        <taxon>Eukaryota</taxon>
        <taxon>Fungi</taxon>
        <taxon>Dikarya</taxon>
        <taxon>Basidiomycota</taxon>
        <taxon>Agaricomycotina</taxon>
        <taxon>Agaricomycetes</taxon>
        <taxon>Agaricomycetidae</taxon>
        <taxon>Atheliales</taxon>
        <taxon>Atheliaceae</taxon>
        <taxon>Athelia</taxon>
    </lineage>
</organism>
<dbReference type="InterPro" id="IPR007234">
    <property type="entry name" value="Vps53_N"/>
</dbReference>
<dbReference type="GO" id="GO:0042147">
    <property type="term" value="P:retrograde transport, endosome to Golgi"/>
    <property type="evidence" value="ECO:0007669"/>
    <property type="project" value="InterPro"/>
</dbReference>
<proteinExistence type="inferred from homology"/>
<name>A0A166X8D4_9AGAM</name>
<sequence>MSTVDSLPHEVVQAIQNILPPPQGDDPLDNLSSNFEAVHILNDLFPDEASLGNIGTVQARLAQDEALLKREIASLQEELKRDQDPGRMHLIQEMISDLLGQMSRIREKATESEAVVRNITKDIQVLDLAKKNLILSMTTLKRLQMLVNALTQLDDLVRENKYEEIAQTLSAVKQIAASFKGLTSVKHISQVWTRMHELQGEIRAHLDADFDLFYIPDPLHPVKPSQISAACAVADVLGPDVRIHYITRYVALSLKEYRRIFKPTDEAGGLDNISRRFAWFRRLLGGHEAGEGRVFPIEWRVDWELFAKFAEITRDDLSVLLSKAGSSLTVKVLLDTLQQASEFEASIAKKYATTIEDILKNTTPTPSRPAKSISSAFESHMGVFVDAQDKAISDMLAPHRKGNTTKTRNQTSLDATPRTSTSEDPTPAEEDAPVPVLSSSTELFYFYGQSLDHCAKLSTGKPLFDLCRVHKKWLKVYAEEILTLTPKTNRPQPRKSIDIVHDFSGLKQACLLINTADYCQTTALELEEKMREKVNEEFKDQITFQAQRDLFVTAISSAITALLREVESAADPALGIMARTVWSTLNQVSGQSTYVSELVTAVEGVVEAMKPRIEQKKYLRNVLDKASSLILTKFTNAIVKSRPLKEIGAEQLLIDLQAVKACLIKLPGEALATTSYSRALTKSTTRLEALLKVIVTPVDPPEGFILNYTLLIGDASFSNFQKILDLKGTAKPDQNSLLDSFLTITSTKNELETTSFLSSLDMDPSNSSQAGNANLTVTSPTGSRISLPLMDGAITPMGAAESIFAALGTPPLSGPPTGGSGRQEDRREVFGDFRRFVSGFRRDSMQPGSGANA</sequence>
<keyword evidence="4" id="KW-0967">Endosome</keyword>
<evidence type="ECO:0000256" key="5">
    <source>
        <dbReference type="ARBA" id="ARBA00023034"/>
    </source>
</evidence>
<evidence type="ECO:0000313" key="10">
    <source>
        <dbReference type="EMBL" id="KZP34522.1"/>
    </source>
</evidence>
<evidence type="ECO:0000256" key="3">
    <source>
        <dbReference type="ARBA" id="ARBA00008628"/>
    </source>
</evidence>
<evidence type="ECO:0000313" key="11">
    <source>
        <dbReference type="Proteomes" id="UP000076532"/>
    </source>
</evidence>
<evidence type="ECO:0000259" key="8">
    <source>
        <dbReference type="Pfam" id="PF04100"/>
    </source>
</evidence>
<dbReference type="OrthoDB" id="10261632at2759"/>
<accession>A0A166X8D4</accession>
<feature type="region of interest" description="Disordered" evidence="7">
    <location>
        <begin position="806"/>
        <end position="828"/>
    </location>
</feature>
<feature type="region of interest" description="Disordered" evidence="7">
    <location>
        <begin position="760"/>
        <end position="781"/>
    </location>
</feature>
<keyword evidence="6" id="KW-0472">Membrane</keyword>
<evidence type="ECO:0000256" key="2">
    <source>
        <dbReference type="ARBA" id="ARBA00004481"/>
    </source>
</evidence>
<dbReference type="GO" id="GO:0005829">
    <property type="term" value="C:cytosol"/>
    <property type="evidence" value="ECO:0007669"/>
    <property type="project" value="GOC"/>
</dbReference>
<dbReference type="InterPro" id="IPR031745">
    <property type="entry name" value="Vps53_C"/>
</dbReference>
<reference evidence="10 11" key="1">
    <citation type="journal article" date="2016" name="Mol. Biol. Evol.">
        <title>Comparative Genomics of Early-Diverging Mushroom-Forming Fungi Provides Insights into the Origins of Lignocellulose Decay Capabilities.</title>
        <authorList>
            <person name="Nagy L.G."/>
            <person name="Riley R."/>
            <person name="Tritt A."/>
            <person name="Adam C."/>
            <person name="Daum C."/>
            <person name="Floudas D."/>
            <person name="Sun H."/>
            <person name="Yadav J.S."/>
            <person name="Pangilinan J."/>
            <person name="Larsson K.H."/>
            <person name="Matsuura K."/>
            <person name="Barry K."/>
            <person name="Labutti K."/>
            <person name="Kuo R."/>
            <person name="Ohm R.A."/>
            <person name="Bhattacharya S.S."/>
            <person name="Shirouzu T."/>
            <person name="Yoshinaga Y."/>
            <person name="Martin F.M."/>
            <person name="Grigoriev I.V."/>
            <person name="Hibbett D.S."/>
        </authorList>
    </citation>
    <scope>NUCLEOTIDE SEQUENCE [LARGE SCALE GENOMIC DNA]</scope>
    <source>
        <strain evidence="10 11">CBS 109695</strain>
    </source>
</reference>
<dbReference type="PANTHER" id="PTHR12820:SF0">
    <property type="entry name" value="VACUOLAR PROTEIN SORTING-ASSOCIATED PROTEIN 53 HOMOLOG"/>
    <property type="match status" value="1"/>
</dbReference>
<evidence type="ECO:0000256" key="4">
    <source>
        <dbReference type="ARBA" id="ARBA00022753"/>
    </source>
</evidence>